<protein>
    <submittedName>
        <fullName evidence="3">Cysteine peptidase</fullName>
    </submittedName>
</protein>
<evidence type="ECO:0000313" key="4">
    <source>
        <dbReference type="Proteomes" id="UP000250369"/>
    </source>
</evidence>
<reference evidence="3 4" key="1">
    <citation type="journal article" date="2009" name="Int. J. Syst. Evol. Microbiol.">
        <title>Paenibacillus contaminans sp. nov., isolated from a contaminated laboratory plate.</title>
        <authorList>
            <person name="Chou J.H."/>
            <person name="Lee J.H."/>
            <person name="Lin M.C."/>
            <person name="Chang P.S."/>
            <person name="Arun A.B."/>
            <person name="Young C.C."/>
            <person name="Chen W.M."/>
        </authorList>
    </citation>
    <scope>NUCLEOTIDE SEQUENCE [LARGE SCALE GENOMIC DNA]</scope>
    <source>
        <strain evidence="3 4">CKOBP-6</strain>
    </source>
</reference>
<sequence>MRKYAVRKDNWDIRDLYYKSEAAIAAQKLPKAIDLRPYCSAVVDQGELGSCTANAIVSGLREYLDIRSDGDGCCAERLSRLFLYWHERRLEGTIDQDAGATIRSGMKVLNKIGVCPERLHPYDITKFRDMPSEQAEAEAVSYRIESYRRIIGLGGVKAALAEGKPVVLGFLVYESFESDKVGRTGKVTMPDVLREQVLGGHAVLAVGYRDGWMGRGEVIIRNSWGTEWGDQGYCYFPYKMFERDIVFDLWTY</sequence>
<feature type="domain" description="Peptidase C1A papain C-terminal" evidence="2">
    <location>
        <begin position="29"/>
        <end position="249"/>
    </location>
</feature>
<dbReference type="Gene3D" id="3.90.70.10">
    <property type="entry name" value="Cysteine proteinases"/>
    <property type="match status" value="1"/>
</dbReference>
<dbReference type="RefSeq" id="WP_113033127.1">
    <property type="nucleotide sequence ID" value="NZ_QMFB01000014.1"/>
</dbReference>
<dbReference type="Proteomes" id="UP000250369">
    <property type="component" value="Unassembled WGS sequence"/>
</dbReference>
<evidence type="ECO:0000313" key="3">
    <source>
        <dbReference type="EMBL" id="RAV18920.1"/>
    </source>
</evidence>
<comment type="similarity">
    <text evidence="1">Belongs to the peptidase C1 family.</text>
</comment>
<dbReference type="PANTHER" id="PTHR12411">
    <property type="entry name" value="CYSTEINE PROTEASE FAMILY C1-RELATED"/>
    <property type="match status" value="1"/>
</dbReference>
<dbReference type="SUPFAM" id="SSF54001">
    <property type="entry name" value="Cysteine proteinases"/>
    <property type="match status" value="1"/>
</dbReference>
<dbReference type="GO" id="GO:0008234">
    <property type="term" value="F:cysteine-type peptidase activity"/>
    <property type="evidence" value="ECO:0007669"/>
    <property type="project" value="InterPro"/>
</dbReference>
<accession>A0A329MGI6</accession>
<dbReference type="EMBL" id="QMFB01000014">
    <property type="protein sequence ID" value="RAV18920.1"/>
    <property type="molecule type" value="Genomic_DNA"/>
</dbReference>
<evidence type="ECO:0000259" key="2">
    <source>
        <dbReference type="SMART" id="SM00645"/>
    </source>
</evidence>
<dbReference type="InterPro" id="IPR013128">
    <property type="entry name" value="Peptidase_C1A"/>
</dbReference>
<evidence type="ECO:0000256" key="1">
    <source>
        <dbReference type="ARBA" id="ARBA00008455"/>
    </source>
</evidence>
<dbReference type="Pfam" id="PF00112">
    <property type="entry name" value="Peptidase_C1"/>
    <property type="match status" value="1"/>
</dbReference>
<name>A0A329MGI6_9BACL</name>
<dbReference type="CDD" id="cd02619">
    <property type="entry name" value="Peptidase_C1"/>
    <property type="match status" value="1"/>
</dbReference>
<dbReference type="AlphaFoldDB" id="A0A329MGI6"/>
<keyword evidence="4" id="KW-1185">Reference proteome</keyword>
<dbReference type="InterPro" id="IPR000668">
    <property type="entry name" value="Peptidase_C1A_C"/>
</dbReference>
<dbReference type="SMART" id="SM00645">
    <property type="entry name" value="Pept_C1"/>
    <property type="match status" value="1"/>
</dbReference>
<organism evidence="3 4">
    <name type="scientific">Paenibacillus contaminans</name>
    <dbReference type="NCBI Taxonomy" id="450362"/>
    <lineage>
        <taxon>Bacteria</taxon>
        <taxon>Bacillati</taxon>
        <taxon>Bacillota</taxon>
        <taxon>Bacilli</taxon>
        <taxon>Bacillales</taxon>
        <taxon>Paenibacillaceae</taxon>
        <taxon>Paenibacillus</taxon>
    </lineage>
</organism>
<dbReference type="InterPro" id="IPR038765">
    <property type="entry name" value="Papain-like_cys_pep_sf"/>
</dbReference>
<gene>
    <name evidence="3" type="ORF">DQG23_22460</name>
</gene>
<dbReference type="GO" id="GO:0006508">
    <property type="term" value="P:proteolysis"/>
    <property type="evidence" value="ECO:0007669"/>
    <property type="project" value="InterPro"/>
</dbReference>
<proteinExistence type="inferred from homology"/>
<comment type="caution">
    <text evidence="3">The sequence shown here is derived from an EMBL/GenBank/DDBJ whole genome shotgun (WGS) entry which is preliminary data.</text>
</comment>
<dbReference type="OrthoDB" id="3648721at2"/>